<evidence type="ECO:0000256" key="2">
    <source>
        <dbReference type="ARBA" id="ARBA00022741"/>
    </source>
</evidence>
<dbReference type="InterPro" id="IPR000194">
    <property type="entry name" value="ATPase_F1/V1/A1_a/bsu_nucl-bd"/>
</dbReference>
<keyword evidence="6 9" id="KW-0694">RNA-binding</keyword>
<dbReference type="Pfam" id="PF07498">
    <property type="entry name" value="Rho_N"/>
    <property type="match status" value="1"/>
</dbReference>
<comment type="function">
    <text evidence="9">Facilitates transcription termination by a mechanism that involves Rho binding to the nascent RNA, activation of Rho's RNA-dependent ATPase activity, and release of the mRNA from the DNA template.</text>
</comment>
<dbReference type="InterPro" id="IPR027417">
    <property type="entry name" value="P-loop_NTPase"/>
</dbReference>
<evidence type="ECO:0000313" key="13">
    <source>
        <dbReference type="EMBL" id="BCA97106.1"/>
    </source>
</evidence>
<dbReference type="InterPro" id="IPR011129">
    <property type="entry name" value="CSD"/>
</dbReference>
<dbReference type="GO" id="GO:0004386">
    <property type="term" value="F:helicase activity"/>
    <property type="evidence" value="ECO:0007669"/>
    <property type="project" value="UniProtKB-UniRule"/>
</dbReference>
<dbReference type="HAMAP" id="MF_01884">
    <property type="entry name" value="Rho"/>
    <property type="match status" value="1"/>
</dbReference>
<keyword evidence="4 9" id="KW-0347">Helicase</keyword>
<dbReference type="PANTHER" id="PTHR46425:SF1">
    <property type="entry name" value="TRANSCRIPTION TERMINATION FACTOR RHO"/>
    <property type="match status" value="1"/>
</dbReference>
<dbReference type="Gene3D" id="1.10.720.10">
    <property type="match status" value="1"/>
</dbReference>
<dbReference type="CDD" id="cd04459">
    <property type="entry name" value="Rho_CSD"/>
    <property type="match status" value="1"/>
</dbReference>
<evidence type="ECO:0000256" key="5">
    <source>
        <dbReference type="ARBA" id="ARBA00022840"/>
    </source>
</evidence>
<dbReference type="NCBIfam" id="NF006886">
    <property type="entry name" value="PRK09376.1"/>
    <property type="match status" value="1"/>
</dbReference>
<gene>
    <name evidence="9 13" type="primary">rho</name>
    <name evidence="13" type="ORF">TUM19329_34670</name>
</gene>
<dbReference type="EC" id="3.6.4.-" evidence="9 10"/>
<proteinExistence type="inferred from homology"/>
<comment type="subunit">
    <text evidence="9">Homohexamer. The homohexamer assembles into an open ring structure.</text>
</comment>
<feature type="region of interest" description="RNA-binding 1" evidence="9">
    <location>
        <begin position="108"/>
        <end position="110"/>
    </location>
</feature>
<feature type="region of interest" description="RNA-binding 2" evidence="9">
    <location>
        <begin position="284"/>
        <end position="288"/>
    </location>
</feature>
<organism evidence="13 14">
    <name type="scientific">Legionella antarctica</name>
    <dbReference type="NCBI Taxonomy" id="2708020"/>
    <lineage>
        <taxon>Bacteria</taxon>
        <taxon>Pseudomonadati</taxon>
        <taxon>Pseudomonadota</taxon>
        <taxon>Gammaproteobacteria</taxon>
        <taxon>Legionellales</taxon>
        <taxon>Legionellaceae</taxon>
        <taxon>Legionella</taxon>
    </lineage>
</organism>
<protein>
    <recommendedName>
        <fullName evidence="9 10">Transcription termination factor Rho</fullName>
        <ecNumber evidence="9 10">3.6.4.-</ecNumber>
    </recommendedName>
    <alternativeName>
        <fullName evidence="9">ATP-dependent helicase Rho</fullName>
    </alternativeName>
</protein>
<feature type="binding site" evidence="9">
    <location>
        <begin position="169"/>
        <end position="174"/>
    </location>
    <ligand>
        <name>ATP</name>
        <dbReference type="ChEBI" id="CHEBI:30616"/>
    </ligand>
</feature>
<dbReference type="InterPro" id="IPR012340">
    <property type="entry name" value="NA-bd_OB-fold"/>
</dbReference>
<dbReference type="CDD" id="cd01128">
    <property type="entry name" value="rho_factor_C"/>
    <property type="match status" value="1"/>
</dbReference>
<dbReference type="InterPro" id="IPR041703">
    <property type="entry name" value="Rho_factor_ATP-bd"/>
</dbReference>
<keyword evidence="8 9" id="KW-0804">Transcription</keyword>
<dbReference type="SMART" id="SM00357">
    <property type="entry name" value="CSP"/>
    <property type="match status" value="1"/>
</dbReference>
<evidence type="ECO:0000256" key="3">
    <source>
        <dbReference type="ARBA" id="ARBA00022801"/>
    </source>
</evidence>
<keyword evidence="2 9" id="KW-0547">Nucleotide-binding</keyword>
<dbReference type="FunFam" id="2.40.50.140:FF:000010">
    <property type="entry name" value="Transcription termination factor Rho"/>
    <property type="match status" value="1"/>
</dbReference>
<dbReference type="SUPFAM" id="SSF52540">
    <property type="entry name" value="P-loop containing nucleoside triphosphate hydrolases"/>
    <property type="match status" value="1"/>
</dbReference>
<keyword evidence="14" id="KW-1185">Reference proteome</keyword>
<feature type="region of interest" description="RNA-binding 1" evidence="9">
    <location>
        <begin position="78"/>
        <end position="80"/>
    </location>
</feature>
<dbReference type="AlphaFoldDB" id="A0A6F8TAU9"/>
<dbReference type="PROSITE" id="PS51856">
    <property type="entry name" value="RHO_RNA_BD"/>
    <property type="match status" value="1"/>
</dbReference>
<dbReference type="InterPro" id="IPR036269">
    <property type="entry name" value="Rho_N_sf"/>
</dbReference>
<evidence type="ECO:0000256" key="4">
    <source>
        <dbReference type="ARBA" id="ARBA00022806"/>
    </source>
</evidence>
<evidence type="ECO:0000313" key="14">
    <source>
        <dbReference type="Proteomes" id="UP000502894"/>
    </source>
</evidence>
<feature type="binding site" evidence="9">
    <location>
        <begin position="181"/>
        <end position="186"/>
    </location>
    <ligand>
        <name>ATP</name>
        <dbReference type="ChEBI" id="CHEBI:30616"/>
    </ligand>
</feature>
<dbReference type="PANTHER" id="PTHR46425">
    <property type="entry name" value="TRANSCRIPTION TERMINATION FACTOR RHO"/>
    <property type="match status" value="1"/>
</dbReference>
<keyword evidence="7 9" id="KW-0805">Transcription regulation</keyword>
<dbReference type="RefSeq" id="WP_173238317.1">
    <property type="nucleotide sequence ID" value="NZ_AP022839.1"/>
</dbReference>
<dbReference type="FunFam" id="3.40.50.300:FF:000072">
    <property type="entry name" value="Transcription termination factor Rho"/>
    <property type="match status" value="1"/>
</dbReference>
<feature type="site" description="RNA-binding 2" evidence="9">
    <location>
        <position position="326"/>
    </location>
</feature>
<dbReference type="GO" id="GO:0008186">
    <property type="term" value="F:ATP-dependent activity, acting on RNA"/>
    <property type="evidence" value="ECO:0007669"/>
    <property type="project" value="UniProtKB-UniRule"/>
</dbReference>
<reference evidence="13" key="1">
    <citation type="journal article" date="2020" name="Microbiol. Resour. Announc.">
        <title>Complete Genome Sequence of Novel Psychrotolerant Legionella Strain TUM19329, Isolated from Antarctic Lake Sediment.</title>
        <authorList>
            <person name="Shimada S."/>
            <person name="Nakai R."/>
            <person name="Aoki K."/>
            <person name="Shimoeda N."/>
            <person name="Ohno G."/>
            <person name="Miyazaki Y."/>
            <person name="Kudoh S."/>
            <person name="Imura S."/>
            <person name="Watanabe K."/>
            <person name="Ishii Y."/>
            <person name="Tateda K."/>
        </authorList>
    </citation>
    <scope>NUCLEOTIDE SEQUENCE [LARGE SCALE GENOMIC DNA]</scope>
    <source>
        <strain evidence="13">TUM19329</strain>
    </source>
</reference>
<accession>A0A6F8TAU9</accession>
<evidence type="ECO:0000256" key="1">
    <source>
        <dbReference type="ARBA" id="ARBA00022472"/>
    </source>
</evidence>
<dbReference type="KEGG" id="lant:TUM19329_34670"/>
<dbReference type="Gene3D" id="2.40.50.140">
    <property type="entry name" value="Nucleic acid-binding proteins"/>
    <property type="match status" value="1"/>
</dbReference>
<evidence type="ECO:0000256" key="11">
    <source>
        <dbReference type="PROSITE-ProRule" id="PRU01203"/>
    </source>
</evidence>
<feature type="binding site" evidence="9">
    <location>
        <position position="212"/>
    </location>
    <ligand>
        <name>ATP</name>
        <dbReference type="ChEBI" id="CHEBI:30616"/>
    </ligand>
</feature>
<dbReference type="SUPFAM" id="SSF68912">
    <property type="entry name" value="Rho N-terminal domain-like"/>
    <property type="match status" value="1"/>
</dbReference>
<sequence>MNLSELKQLPIADLVNIAQEMGVENTSRMRKQDIIFAILKAHALKGEDIHGDGVLEVLTDGFGFLRSADGSYLAGPDDIYVSPSQIRRFGLRSGDTISGKIRPPKDSERYFALLKVDEINYDTPDSAKRKILFENLTPLFASKRLVMEQGNGSTEDLTARVVDLCAPFGRGQRGLIVSPPKAGKTLMLQNIARSIEKNYPECYLIVLLIDERPEEVTEMQRSVKGEVVASTFDEPANRHVQVAEMVIEKAKRLVEHKRDVVILLDSITRLARAYNTVVPSSGKVLTGGVDANALQRPKRLYGAARNIEEGGSLTIIATALVDTGSKMDEVIYEEFKGTGNMEIHLSRNIAERRVFPAININRSGTRREDLLLSPEDLQRTWILRKILQSMDECDAIEFLLERMKNHKTNAEFFDAMKRQE</sequence>
<feature type="domain" description="Rho RNA-BD" evidence="12">
    <location>
        <begin position="48"/>
        <end position="123"/>
    </location>
</feature>
<evidence type="ECO:0000256" key="6">
    <source>
        <dbReference type="ARBA" id="ARBA00022884"/>
    </source>
</evidence>
<keyword evidence="5 9" id="KW-0067">ATP-binding</keyword>
<keyword evidence="1 9" id="KW-0806">Transcription termination</keyword>
<dbReference type="GO" id="GO:0003723">
    <property type="term" value="F:RNA binding"/>
    <property type="evidence" value="ECO:0007669"/>
    <property type="project" value="UniProtKB-UniRule"/>
</dbReference>
<comment type="similarity">
    <text evidence="9 11">Belongs to the Rho family.</text>
</comment>
<dbReference type="InterPro" id="IPR011113">
    <property type="entry name" value="Rho_RNA-bd"/>
</dbReference>
<dbReference type="GO" id="GO:0006353">
    <property type="term" value="P:DNA-templated transcription termination"/>
    <property type="evidence" value="ECO:0007669"/>
    <property type="project" value="UniProtKB-UniRule"/>
</dbReference>
<dbReference type="GO" id="GO:0005524">
    <property type="term" value="F:ATP binding"/>
    <property type="evidence" value="ECO:0007669"/>
    <property type="project" value="UniProtKB-UniRule"/>
</dbReference>
<dbReference type="Pfam" id="PF07497">
    <property type="entry name" value="Rho_RNA_bind"/>
    <property type="match status" value="1"/>
</dbReference>
<evidence type="ECO:0000256" key="7">
    <source>
        <dbReference type="ARBA" id="ARBA00023015"/>
    </source>
</evidence>
<evidence type="ECO:0000259" key="12">
    <source>
        <dbReference type="PROSITE" id="PS51856"/>
    </source>
</evidence>
<dbReference type="GO" id="GO:0016787">
    <property type="term" value="F:hydrolase activity"/>
    <property type="evidence" value="ECO:0007669"/>
    <property type="project" value="UniProtKB-KW"/>
</dbReference>
<keyword evidence="3 9" id="KW-0378">Hydrolase</keyword>
<dbReference type="InterPro" id="IPR004665">
    <property type="entry name" value="Term_rho"/>
</dbReference>
<dbReference type="SMART" id="SM00959">
    <property type="entry name" value="Rho_N"/>
    <property type="match status" value="1"/>
</dbReference>
<dbReference type="InterPro" id="IPR011112">
    <property type="entry name" value="Rho-like_N"/>
</dbReference>
<dbReference type="NCBIfam" id="TIGR00767">
    <property type="entry name" value="rho"/>
    <property type="match status" value="1"/>
</dbReference>
<evidence type="ECO:0000256" key="9">
    <source>
        <dbReference type="HAMAP-Rule" id="MF_01884"/>
    </source>
</evidence>
<name>A0A6F8TAU9_9GAMM</name>
<dbReference type="Pfam" id="PF00006">
    <property type="entry name" value="ATP-synt_ab"/>
    <property type="match status" value="1"/>
</dbReference>
<dbReference type="SMART" id="SM00382">
    <property type="entry name" value="AAA"/>
    <property type="match status" value="1"/>
</dbReference>
<evidence type="ECO:0000256" key="8">
    <source>
        <dbReference type="ARBA" id="ARBA00023163"/>
    </source>
</evidence>
<evidence type="ECO:0000256" key="10">
    <source>
        <dbReference type="NCBIfam" id="TIGR00767"/>
    </source>
</evidence>
<dbReference type="EMBL" id="AP022839">
    <property type="protein sequence ID" value="BCA97106.1"/>
    <property type="molecule type" value="Genomic_DNA"/>
</dbReference>
<dbReference type="GO" id="GO:0005829">
    <property type="term" value="C:cytosol"/>
    <property type="evidence" value="ECO:0007669"/>
    <property type="project" value="UniProtKB-ARBA"/>
</dbReference>
<dbReference type="InterPro" id="IPR003593">
    <property type="entry name" value="AAA+_ATPase"/>
</dbReference>
<dbReference type="SUPFAM" id="SSF50249">
    <property type="entry name" value="Nucleic acid-binding proteins"/>
    <property type="match status" value="1"/>
</dbReference>
<feature type="region of interest" description="RNA-binding 1" evidence="9">
    <location>
        <begin position="61"/>
        <end position="66"/>
    </location>
</feature>
<dbReference type="Proteomes" id="UP000502894">
    <property type="component" value="Chromosome"/>
</dbReference>
<dbReference type="Gene3D" id="3.40.50.300">
    <property type="entry name" value="P-loop containing nucleotide triphosphate hydrolases"/>
    <property type="match status" value="1"/>
</dbReference>